<comment type="caution">
    <text evidence="6">The sequence shown here is derived from an EMBL/GenBank/DDBJ whole genome shotgun (WGS) entry which is preliminary data.</text>
</comment>
<dbReference type="SMART" id="SM00054">
    <property type="entry name" value="EFh"/>
    <property type="match status" value="4"/>
</dbReference>
<keyword evidence="7" id="KW-1185">Reference proteome</keyword>
<feature type="domain" description="EF-hand" evidence="5">
    <location>
        <begin position="126"/>
        <end position="161"/>
    </location>
</feature>
<feature type="region of interest" description="Disordered" evidence="4">
    <location>
        <begin position="102"/>
        <end position="126"/>
    </location>
</feature>
<keyword evidence="3" id="KW-0106">Calcium</keyword>
<dbReference type="Pfam" id="PF13499">
    <property type="entry name" value="EF-hand_7"/>
    <property type="match status" value="2"/>
</dbReference>
<evidence type="ECO:0000256" key="2">
    <source>
        <dbReference type="ARBA" id="ARBA00022737"/>
    </source>
</evidence>
<feature type="domain" description="EF-hand" evidence="5">
    <location>
        <begin position="32"/>
        <end position="67"/>
    </location>
</feature>
<evidence type="ECO:0000256" key="3">
    <source>
        <dbReference type="ARBA" id="ARBA00022837"/>
    </source>
</evidence>
<gene>
    <name evidence="6" type="ORF">KC19_12G137800</name>
</gene>
<dbReference type="InterPro" id="IPR002048">
    <property type="entry name" value="EF_hand_dom"/>
</dbReference>
<dbReference type="InterPro" id="IPR039647">
    <property type="entry name" value="EF_hand_pair_protein_CML-like"/>
</dbReference>
<reference evidence="6" key="1">
    <citation type="submission" date="2020-06" db="EMBL/GenBank/DDBJ databases">
        <title>WGS assembly of Ceratodon purpureus strain R40.</title>
        <authorList>
            <person name="Carey S.B."/>
            <person name="Jenkins J."/>
            <person name="Shu S."/>
            <person name="Lovell J.T."/>
            <person name="Sreedasyam A."/>
            <person name="Maumus F."/>
            <person name="Tiley G.P."/>
            <person name="Fernandez-Pozo N."/>
            <person name="Barry K."/>
            <person name="Chen C."/>
            <person name="Wang M."/>
            <person name="Lipzen A."/>
            <person name="Daum C."/>
            <person name="Saski C.A."/>
            <person name="Payton A.C."/>
            <person name="Mcbreen J.C."/>
            <person name="Conrad R.E."/>
            <person name="Kollar L.M."/>
            <person name="Olsson S."/>
            <person name="Huttunen S."/>
            <person name="Landis J.B."/>
            <person name="Wickett N.J."/>
            <person name="Johnson M.G."/>
            <person name="Rensing S.A."/>
            <person name="Grimwood J."/>
            <person name="Schmutz J."/>
            <person name="Mcdaniel S.F."/>
        </authorList>
    </citation>
    <scope>NUCLEOTIDE SEQUENCE</scope>
    <source>
        <strain evidence="6">R40</strain>
    </source>
</reference>
<sequence length="199" mass="21915">MDLLMESSWTGSARFERVPSLSPKFVLDLPVHLVRELTDSFEFFDRNGDGRISQDELGAVMRSLGQAVSDADLARLIHDVDANGDGFIDLYEFIELNTRPIKGESSSSESDSESGSESASDVEGSSVEESLRSAFGVFDVDNDGLISAEELQRVLVAFGDEGVTMEECQRMIKCVDQDGDHMVDFREFQALMSGSCDVY</sequence>
<dbReference type="InterPro" id="IPR011992">
    <property type="entry name" value="EF-hand-dom_pair"/>
</dbReference>
<evidence type="ECO:0000313" key="6">
    <source>
        <dbReference type="EMBL" id="KAG0555025.1"/>
    </source>
</evidence>
<protein>
    <recommendedName>
        <fullName evidence="5">EF-hand domain-containing protein</fullName>
    </recommendedName>
</protein>
<keyword evidence="2" id="KW-0677">Repeat</keyword>
<dbReference type="Gene3D" id="1.10.238.10">
    <property type="entry name" value="EF-hand"/>
    <property type="match status" value="2"/>
</dbReference>
<dbReference type="GO" id="GO:0005509">
    <property type="term" value="F:calcium ion binding"/>
    <property type="evidence" value="ECO:0007669"/>
    <property type="project" value="InterPro"/>
</dbReference>
<dbReference type="PROSITE" id="PS00018">
    <property type="entry name" value="EF_HAND_1"/>
    <property type="match status" value="4"/>
</dbReference>
<accession>A0A8T0G864</accession>
<evidence type="ECO:0000259" key="5">
    <source>
        <dbReference type="PROSITE" id="PS50222"/>
    </source>
</evidence>
<dbReference type="Proteomes" id="UP000822688">
    <property type="component" value="Chromosome 12"/>
</dbReference>
<dbReference type="SUPFAM" id="SSF47473">
    <property type="entry name" value="EF-hand"/>
    <property type="match status" value="1"/>
</dbReference>
<dbReference type="EMBL" id="CM026433">
    <property type="protein sequence ID" value="KAG0555025.1"/>
    <property type="molecule type" value="Genomic_DNA"/>
</dbReference>
<evidence type="ECO:0000256" key="1">
    <source>
        <dbReference type="ARBA" id="ARBA00022723"/>
    </source>
</evidence>
<dbReference type="InterPro" id="IPR018247">
    <property type="entry name" value="EF_Hand_1_Ca_BS"/>
</dbReference>
<feature type="domain" description="EF-hand" evidence="5">
    <location>
        <begin position="68"/>
        <end position="103"/>
    </location>
</feature>
<dbReference type="AlphaFoldDB" id="A0A8T0G864"/>
<dbReference type="CDD" id="cd00051">
    <property type="entry name" value="EFh"/>
    <property type="match status" value="2"/>
</dbReference>
<organism evidence="6 7">
    <name type="scientific">Ceratodon purpureus</name>
    <name type="common">Fire moss</name>
    <name type="synonym">Dicranum purpureum</name>
    <dbReference type="NCBI Taxonomy" id="3225"/>
    <lineage>
        <taxon>Eukaryota</taxon>
        <taxon>Viridiplantae</taxon>
        <taxon>Streptophyta</taxon>
        <taxon>Embryophyta</taxon>
        <taxon>Bryophyta</taxon>
        <taxon>Bryophytina</taxon>
        <taxon>Bryopsida</taxon>
        <taxon>Dicranidae</taxon>
        <taxon>Pseudoditrichales</taxon>
        <taxon>Ditrichaceae</taxon>
        <taxon>Ceratodon</taxon>
    </lineage>
</organism>
<feature type="domain" description="EF-hand" evidence="5">
    <location>
        <begin position="163"/>
        <end position="198"/>
    </location>
</feature>
<dbReference type="FunFam" id="1.10.238.10:FF:000089">
    <property type="entry name" value="calmodulin-like protein 3"/>
    <property type="match status" value="1"/>
</dbReference>
<dbReference type="GO" id="GO:0043226">
    <property type="term" value="C:organelle"/>
    <property type="evidence" value="ECO:0007669"/>
    <property type="project" value="UniProtKB-ARBA"/>
</dbReference>
<evidence type="ECO:0000313" key="7">
    <source>
        <dbReference type="Proteomes" id="UP000822688"/>
    </source>
</evidence>
<keyword evidence="1" id="KW-0479">Metal-binding</keyword>
<evidence type="ECO:0000256" key="4">
    <source>
        <dbReference type="SAM" id="MobiDB-lite"/>
    </source>
</evidence>
<dbReference type="PROSITE" id="PS50222">
    <property type="entry name" value="EF_HAND_2"/>
    <property type="match status" value="4"/>
</dbReference>
<dbReference type="FunFam" id="1.10.238.10:FF:000178">
    <property type="entry name" value="Calmodulin-2 A"/>
    <property type="match status" value="1"/>
</dbReference>
<feature type="compositionally biased region" description="Low complexity" evidence="4">
    <location>
        <begin position="104"/>
        <end position="126"/>
    </location>
</feature>
<name>A0A8T0G864_CERPU</name>
<dbReference type="PANTHER" id="PTHR10891">
    <property type="entry name" value="EF-HAND CALCIUM-BINDING DOMAIN CONTAINING PROTEIN"/>
    <property type="match status" value="1"/>
</dbReference>
<proteinExistence type="predicted"/>